<dbReference type="RefSeq" id="WP_228983930.1">
    <property type="nucleotide sequence ID" value="NZ_CAJQYY010000049.1"/>
</dbReference>
<dbReference type="Gene3D" id="3.30.1330.70">
    <property type="entry name" value="Holliday junction resolvase RusA"/>
    <property type="match status" value="1"/>
</dbReference>
<protein>
    <submittedName>
        <fullName evidence="1">Uncharacterized protein</fullName>
    </submittedName>
</protein>
<dbReference type="EMBL" id="CAJQYY010000049">
    <property type="protein sequence ID" value="CAG4925629.1"/>
    <property type="molecule type" value="Genomic_DNA"/>
</dbReference>
<dbReference type="InterPro" id="IPR036614">
    <property type="entry name" value="RusA-like_sf"/>
</dbReference>
<evidence type="ECO:0000313" key="1">
    <source>
        <dbReference type="EMBL" id="CAG4925629.1"/>
    </source>
</evidence>
<name>A0ABN7QXP8_9BURK</name>
<dbReference type="Proteomes" id="UP000789752">
    <property type="component" value="Unassembled WGS sequence"/>
</dbReference>
<organism evidence="1 2">
    <name type="scientific">Paraburkholderia gardini</name>
    <dbReference type="NCBI Taxonomy" id="2823469"/>
    <lineage>
        <taxon>Bacteria</taxon>
        <taxon>Pseudomonadati</taxon>
        <taxon>Pseudomonadota</taxon>
        <taxon>Betaproteobacteria</taxon>
        <taxon>Burkholderiales</taxon>
        <taxon>Burkholderiaceae</taxon>
        <taxon>Paraburkholderia</taxon>
    </lineage>
</organism>
<proteinExistence type="predicted"/>
<keyword evidence="2" id="KW-1185">Reference proteome</keyword>
<comment type="caution">
    <text evidence="1">The sequence shown here is derived from an EMBL/GenBank/DDBJ whole genome shotgun (WGS) entry which is preliminary data.</text>
</comment>
<gene>
    <name evidence="1" type="ORF">R54767_05214</name>
</gene>
<reference evidence="1 2" key="1">
    <citation type="submission" date="2021-04" db="EMBL/GenBank/DDBJ databases">
        <authorList>
            <person name="Vanwijnsberghe S."/>
        </authorList>
    </citation>
    <scope>NUCLEOTIDE SEQUENCE [LARGE SCALE GENOMIC DNA]</scope>
    <source>
        <strain evidence="1 2">LMG 32171</strain>
    </source>
</reference>
<sequence>MSRFKEFMRSDAGARARYQKRKRKRIHIYIDDVEPQSKKMPEADRDKFQEAIAEQLTAVRRSTFAGDVALKIDLATTSRNAPQAHTIAKNLLDLLGARRPNVSWPRQHLLYKDDRQIQALSVSCRHGETHPAIRIEARPFTAMLDDLEVAAEAARAIEMNLDYLYEQDREADWIKTFRDLKDNEADNRHHLGNRLYDAYLKMTRWHAQRALLMKSGVGTPVLHWMYGRPKGMATGFRKEMWAQLVGESKLRLQIGELPIAAGSSGVFKQNVLNEIAAFKKRWDWLITPLVVAVALEVVIRPNPATPPAVLHDLDNIVRDYLLPGIVPEFGTVSDQRWTINFDELQRTSPEIAAAWGANPTPPPGTRSGVTRYEAWRLPAVADEPGFVSVALIADVDGNGDRMDEIDNSIEKWARPGGRQYRY</sequence>
<accession>A0ABN7QXP8</accession>
<evidence type="ECO:0000313" key="2">
    <source>
        <dbReference type="Proteomes" id="UP000789752"/>
    </source>
</evidence>